<keyword evidence="2" id="KW-1185">Reference proteome</keyword>
<dbReference type="PANTHER" id="PTHR35145:SF1">
    <property type="entry name" value="CYTOPLASMIC PROTEIN"/>
    <property type="match status" value="1"/>
</dbReference>
<evidence type="ECO:0000313" key="2">
    <source>
        <dbReference type="Proteomes" id="UP001172082"/>
    </source>
</evidence>
<dbReference type="InterPro" id="IPR058532">
    <property type="entry name" value="YjbR/MT2646/Rv2570-like"/>
</dbReference>
<protein>
    <submittedName>
        <fullName evidence="1">MmcQ/YjbR family DNA-binding protein</fullName>
    </submittedName>
</protein>
<name>A0ABT8KV64_9BACT</name>
<gene>
    <name evidence="1" type="ORF">QQ008_20770</name>
</gene>
<dbReference type="Gene3D" id="3.90.1150.30">
    <property type="match status" value="1"/>
</dbReference>
<comment type="caution">
    <text evidence="1">The sequence shown here is derived from an EMBL/GenBank/DDBJ whole genome shotgun (WGS) entry which is preliminary data.</text>
</comment>
<organism evidence="1 2">
    <name type="scientific">Splendidivirga corallicola</name>
    <dbReference type="NCBI Taxonomy" id="3051826"/>
    <lineage>
        <taxon>Bacteria</taxon>
        <taxon>Pseudomonadati</taxon>
        <taxon>Bacteroidota</taxon>
        <taxon>Cytophagia</taxon>
        <taxon>Cytophagales</taxon>
        <taxon>Splendidivirgaceae</taxon>
        <taxon>Splendidivirga</taxon>
    </lineage>
</organism>
<dbReference type="RefSeq" id="WP_346753860.1">
    <property type="nucleotide sequence ID" value="NZ_JAUJEA010000008.1"/>
</dbReference>
<dbReference type="Pfam" id="PF04237">
    <property type="entry name" value="YjbR"/>
    <property type="match status" value="1"/>
</dbReference>
<dbReference type="EMBL" id="JAUJEA010000008">
    <property type="protein sequence ID" value="MDN5203837.1"/>
    <property type="molecule type" value="Genomic_DNA"/>
</dbReference>
<reference evidence="1" key="1">
    <citation type="submission" date="2023-06" db="EMBL/GenBank/DDBJ databases">
        <title>Genomic of Parafulvivirga corallium.</title>
        <authorList>
            <person name="Wang G."/>
        </authorList>
    </citation>
    <scope>NUCLEOTIDE SEQUENCE</scope>
    <source>
        <strain evidence="1">BMA10</strain>
    </source>
</reference>
<evidence type="ECO:0000313" key="1">
    <source>
        <dbReference type="EMBL" id="MDN5203837.1"/>
    </source>
</evidence>
<dbReference type="GO" id="GO:0003677">
    <property type="term" value="F:DNA binding"/>
    <property type="evidence" value="ECO:0007669"/>
    <property type="project" value="UniProtKB-KW"/>
</dbReference>
<sequence>MTLDTFKTYCLSKKGVEETYPFKGEAVWMKVMGKMFAMTFVREFTFDKEIAPPFHFINLKCDPERAEILRTKHAAIQPGWHQSKKHWNSVFMDGSLSDDMIKELIDHSYDIVCESLPKKDLEILNTL</sequence>
<proteinExistence type="predicted"/>
<dbReference type="SUPFAM" id="SSF142906">
    <property type="entry name" value="YjbR-like"/>
    <property type="match status" value="1"/>
</dbReference>
<accession>A0ABT8KV64</accession>
<dbReference type="Proteomes" id="UP001172082">
    <property type="component" value="Unassembled WGS sequence"/>
</dbReference>
<dbReference type="PANTHER" id="PTHR35145">
    <property type="entry name" value="CYTOPLASMIC PROTEIN-RELATED"/>
    <property type="match status" value="1"/>
</dbReference>
<dbReference type="InterPro" id="IPR038056">
    <property type="entry name" value="YjbR-like_sf"/>
</dbReference>
<keyword evidence="1" id="KW-0238">DNA-binding</keyword>
<dbReference type="InterPro" id="IPR007351">
    <property type="entry name" value="YjbR"/>
</dbReference>